<feature type="transmembrane region" description="Helical" evidence="1">
    <location>
        <begin position="118"/>
        <end position="137"/>
    </location>
</feature>
<evidence type="ECO:0000313" key="2">
    <source>
        <dbReference type="EMBL" id="KAF7728045.1"/>
    </source>
</evidence>
<gene>
    <name evidence="2" type="ORF">EC973_006681</name>
</gene>
<dbReference type="AlphaFoldDB" id="A0A8H7ERG3"/>
<comment type="caution">
    <text evidence="2">The sequence shown here is derived from an EMBL/GenBank/DDBJ whole genome shotgun (WGS) entry which is preliminary data.</text>
</comment>
<evidence type="ECO:0000313" key="3">
    <source>
        <dbReference type="Proteomes" id="UP000605846"/>
    </source>
</evidence>
<keyword evidence="1" id="KW-0812">Transmembrane</keyword>
<feature type="transmembrane region" description="Helical" evidence="1">
    <location>
        <begin position="149"/>
        <end position="169"/>
    </location>
</feature>
<proteinExistence type="predicted"/>
<feature type="transmembrane region" description="Helical" evidence="1">
    <location>
        <begin position="33"/>
        <end position="54"/>
    </location>
</feature>
<organism evidence="2 3">
    <name type="scientific">Apophysomyces ossiformis</name>
    <dbReference type="NCBI Taxonomy" id="679940"/>
    <lineage>
        <taxon>Eukaryota</taxon>
        <taxon>Fungi</taxon>
        <taxon>Fungi incertae sedis</taxon>
        <taxon>Mucoromycota</taxon>
        <taxon>Mucoromycotina</taxon>
        <taxon>Mucoromycetes</taxon>
        <taxon>Mucorales</taxon>
        <taxon>Mucorineae</taxon>
        <taxon>Mucoraceae</taxon>
        <taxon>Apophysomyces</taxon>
    </lineage>
</organism>
<accession>A0A8H7ERG3</accession>
<dbReference type="EMBL" id="JABAYA010000044">
    <property type="protein sequence ID" value="KAF7728045.1"/>
    <property type="molecule type" value="Genomic_DNA"/>
</dbReference>
<keyword evidence="3" id="KW-1185">Reference proteome</keyword>
<reference evidence="2" key="1">
    <citation type="submission" date="2020-01" db="EMBL/GenBank/DDBJ databases">
        <title>Genome Sequencing of Three Apophysomyces-Like Fungal Strains Confirms a Novel Fungal Genus in the Mucoromycota with divergent Burkholderia-like Endosymbiotic Bacteria.</title>
        <authorList>
            <person name="Stajich J.E."/>
            <person name="Macias A.M."/>
            <person name="Carter-House D."/>
            <person name="Lovett B."/>
            <person name="Kasson L.R."/>
            <person name="Berry K."/>
            <person name="Grigoriev I."/>
            <person name="Chang Y."/>
            <person name="Spatafora J."/>
            <person name="Kasson M.T."/>
        </authorList>
    </citation>
    <scope>NUCLEOTIDE SEQUENCE</scope>
    <source>
        <strain evidence="2">NRRL A-21654</strain>
    </source>
</reference>
<keyword evidence="1" id="KW-1133">Transmembrane helix</keyword>
<feature type="transmembrane region" description="Helical" evidence="1">
    <location>
        <begin position="7"/>
        <end position="27"/>
    </location>
</feature>
<dbReference type="OrthoDB" id="2328895at2759"/>
<dbReference type="Proteomes" id="UP000605846">
    <property type="component" value="Unassembled WGS sequence"/>
</dbReference>
<name>A0A8H7ERG3_9FUNG</name>
<sequence>MIKERTLDPLGFVAGISFLISGLISIAEPDERTASICGSLTALLVAVFCLLSLLPIRFGSFELRPLIFELANQVIPRQEYDEELQRRDEQRLSQRQTKQQKLDWLYNNMGRFRTDMRIMTAAWGLTLLASFLIKVALVLTNTDISKAQTYGYIVFGLATLVMSCFSWFYTTVVKGHVLEQVSFWREKREQEEREMDARSEAIHNANWGVQAASNAFGQVIG</sequence>
<keyword evidence="1" id="KW-0472">Membrane</keyword>
<protein>
    <submittedName>
        <fullName evidence="2">Uncharacterized protein</fullName>
    </submittedName>
</protein>
<evidence type="ECO:0000256" key="1">
    <source>
        <dbReference type="SAM" id="Phobius"/>
    </source>
</evidence>